<evidence type="ECO:0000313" key="5">
    <source>
        <dbReference type="Proteomes" id="UP000747542"/>
    </source>
</evidence>
<organism evidence="4 5">
    <name type="scientific">Homarus americanus</name>
    <name type="common">American lobster</name>
    <dbReference type="NCBI Taxonomy" id="6706"/>
    <lineage>
        <taxon>Eukaryota</taxon>
        <taxon>Metazoa</taxon>
        <taxon>Ecdysozoa</taxon>
        <taxon>Arthropoda</taxon>
        <taxon>Crustacea</taxon>
        <taxon>Multicrustacea</taxon>
        <taxon>Malacostraca</taxon>
        <taxon>Eumalacostraca</taxon>
        <taxon>Eucarida</taxon>
        <taxon>Decapoda</taxon>
        <taxon>Pleocyemata</taxon>
        <taxon>Astacidea</taxon>
        <taxon>Nephropoidea</taxon>
        <taxon>Nephropidae</taxon>
        <taxon>Homarus</taxon>
    </lineage>
</organism>
<feature type="compositionally biased region" description="Low complexity" evidence="1">
    <location>
        <begin position="253"/>
        <end position="263"/>
    </location>
</feature>
<dbReference type="InterPro" id="IPR002557">
    <property type="entry name" value="Chitin-bd_dom"/>
</dbReference>
<dbReference type="PROSITE" id="PS50940">
    <property type="entry name" value="CHIT_BIND_II"/>
    <property type="match status" value="2"/>
</dbReference>
<dbReference type="AlphaFoldDB" id="A0A8J5MK51"/>
<evidence type="ECO:0000313" key="4">
    <source>
        <dbReference type="EMBL" id="KAG7154463.1"/>
    </source>
</evidence>
<dbReference type="SUPFAM" id="SSF57625">
    <property type="entry name" value="Invertebrate chitin-binding proteins"/>
    <property type="match status" value="2"/>
</dbReference>
<feature type="compositionally biased region" description="Pro residues" evidence="1">
    <location>
        <begin position="156"/>
        <end position="188"/>
    </location>
</feature>
<dbReference type="InterPro" id="IPR036508">
    <property type="entry name" value="Chitin-bd_dom_sf"/>
</dbReference>
<keyword evidence="2" id="KW-0732">Signal</keyword>
<accession>A0A8J5MK51</accession>
<feature type="region of interest" description="Disordered" evidence="1">
    <location>
        <begin position="122"/>
        <end position="197"/>
    </location>
</feature>
<dbReference type="SMART" id="SM00494">
    <property type="entry name" value="ChtBD2"/>
    <property type="match status" value="2"/>
</dbReference>
<dbReference type="EMBL" id="JAHLQT010044460">
    <property type="protein sequence ID" value="KAG7154463.1"/>
    <property type="molecule type" value="Genomic_DNA"/>
</dbReference>
<evidence type="ECO:0000259" key="3">
    <source>
        <dbReference type="PROSITE" id="PS50940"/>
    </source>
</evidence>
<dbReference type="GO" id="GO:0005576">
    <property type="term" value="C:extracellular region"/>
    <property type="evidence" value="ECO:0007669"/>
    <property type="project" value="InterPro"/>
</dbReference>
<sequence length="458" mass="50363">MIGATMMVMTVVMGVGGSSMVRTPTFFYTPTFHHTPSIFHPPTLYSHEFLVTRLAADPSDANLPCDAKGFYIHPKNCSRFYRCVDYVGTGDLFSRYVFECPAGHVFAAVKATCVPGTCQDNLSPSMSPPTSPMQPPADTTQPPNVIPGEVFSTEGPVPPQTEGPVPPPPCQTEGPVPPQTEGPVPPQTEGPCHPKQKALCHPKQKALCHPKQKALCAPPQTEGPVPPCATPNRRPRATPNRSPRATPNRRPRATPNRSPRATPNRSPGHRHHPGSFTSGRKLYLRQLYTGLHTDSSTLYPRQTCTGARYVQHETHCNVYHPCDNDRLRYVCPAGTVFDQPRQMCRLSSFDEGLCTNKAILPVNYLRTELVEGHLQLPESFEMPHVTPDNIVQSPSSFQGAVQPLLSGTHLVASPTTSDLFRTAEFVYRPSMKQPINPIHLPAYSPFPYTIFLPRNLGA</sequence>
<comment type="caution">
    <text evidence="4">The sequence shown here is derived from an EMBL/GenBank/DDBJ whole genome shotgun (WGS) entry which is preliminary data.</text>
</comment>
<gene>
    <name evidence="4" type="ORF">Hamer_G018205</name>
</gene>
<dbReference type="Proteomes" id="UP000747542">
    <property type="component" value="Unassembled WGS sequence"/>
</dbReference>
<evidence type="ECO:0000256" key="2">
    <source>
        <dbReference type="SAM" id="SignalP"/>
    </source>
</evidence>
<keyword evidence="5" id="KW-1185">Reference proteome</keyword>
<feature type="chain" id="PRO_5035302052" evidence="2">
    <location>
        <begin position="18"/>
        <end position="458"/>
    </location>
</feature>
<feature type="compositionally biased region" description="Pro residues" evidence="1">
    <location>
        <begin position="126"/>
        <end position="135"/>
    </location>
</feature>
<proteinExistence type="predicted"/>
<name>A0A8J5MK51_HOMAM</name>
<feature type="signal peptide" evidence="2">
    <location>
        <begin position="1"/>
        <end position="17"/>
    </location>
</feature>
<feature type="compositionally biased region" description="Low complexity" evidence="1">
    <location>
        <begin position="237"/>
        <end position="246"/>
    </location>
</feature>
<dbReference type="GO" id="GO:0008061">
    <property type="term" value="F:chitin binding"/>
    <property type="evidence" value="ECO:0007669"/>
    <property type="project" value="InterPro"/>
</dbReference>
<protein>
    <submittedName>
        <fullName evidence="4">Putative vegetative cell wall protein gp1-like 17</fullName>
    </submittedName>
</protein>
<evidence type="ECO:0000256" key="1">
    <source>
        <dbReference type="SAM" id="MobiDB-lite"/>
    </source>
</evidence>
<dbReference type="Pfam" id="PF01607">
    <property type="entry name" value="CBM_14"/>
    <property type="match status" value="2"/>
</dbReference>
<dbReference type="Gene3D" id="2.170.140.10">
    <property type="entry name" value="Chitin binding domain"/>
    <property type="match status" value="1"/>
</dbReference>
<reference evidence="4" key="1">
    <citation type="journal article" date="2021" name="Sci. Adv.">
        <title>The American lobster genome reveals insights on longevity, neural, and immune adaptations.</title>
        <authorList>
            <person name="Polinski J.M."/>
            <person name="Zimin A.V."/>
            <person name="Clark K.F."/>
            <person name="Kohn A.B."/>
            <person name="Sadowski N."/>
            <person name="Timp W."/>
            <person name="Ptitsyn A."/>
            <person name="Khanna P."/>
            <person name="Romanova D.Y."/>
            <person name="Williams P."/>
            <person name="Greenwood S.J."/>
            <person name="Moroz L.L."/>
            <person name="Walt D.R."/>
            <person name="Bodnar A.G."/>
        </authorList>
    </citation>
    <scope>NUCLEOTIDE SEQUENCE</scope>
    <source>
        <strain evidence="4">GMGI-L3</strain>
    </source>
</reference>
<feature type="domain" description="Chitin-binding type-2" evidence="3">
    <location>
        <begin position="301"/>
        <end position="356"/>
    </location>
</feature>
<feature type="domain" description="Chitin-binding type-2" evidence="3">
    <location>
        <begin position="62"/>
        <end position="113"/>
    </location>
</feature>
<feature type="region of interest" description="Disordered" evidence="1">
    <location>
        <begin position="217"/>
        <end position="280"/>
    </location>
</feature>